<reference evidence="3 4" key="1">
    <citation type="journal article" date="2004" name="Science">
        <title>The genome of the diatom Thalassiosira pseudonana: ecology, evolution, and metabolism.</title>
        <authorList>
            <person name="Armbrust E.V."/>
            <person name="Berges J.A."/>
            <person name="Bowler C."/>
            <person name="Green B.R."/>
            <person name="Martinez D."/>
            <person name="Putnam N.H."/>
            <person name="Zhou S."/>
            <person name="Allen A.E."/>
            <person name="Apt K.E."/>
            <person name="Bechner M."/>
            <person name="Brzezinski M.A."/>
            <person name="Chaal B.K."/>
            <person name="Chiovitti A."/>
            <person name="Davis A.K."/>
            <person name="Demarest M.S."/>
            <person name="Detter J.C."/>
            <person name="Glavina T."/>
            <person name="Goodstein D."/>
            <person name="Hadi M.Z."/>
            <person name="Hellsten U."/>
            <person name="Hildebrand M."/>
            <person name="Jenkins B.D."/>
            <person name="Jurka J."/>
            <person name="Kapitonov V.V."/>
            <person name="Kroger N."/>
            <person name="Lau W.W."/>
            <person name="Lane T.W."/>
            <person name="Larimer F.W."/>
            <person name="Lippmeier J.C."/>
            <person name="Lucas S."/>
            <person name="Medina M."/>
            <person name="Montsant A."/>
            <person name="Obornik M."/>
            <person name="Parker M.S."/>
            <person name="Palenik B."/>
            <person name="Pazour G.J."/>
            <person name="Richardson P.M."/>
            <person name="Rynearson T.A."/>
            <person name="Saito M.A."/>
            <person name="Schwartz D.C."/>
            <person name="Thamatrakoln K."/>
            <person name="Valentin K."/>
            <person name="Vardi A."/>
            <person name="Wilkerson F.P."/>
            <person name="Rokhsar D.S."/>
        </authorList>
    </citation>
    <scope>NUCLEOTIDE SEQUENCE [LARGE SCALE GENOMIC DNA]</scope>
    <source>
        <strain evidence="3 4">CCMP1335</strain>
    </source>
</reference>
<evidence type="ECO:0000313" key="3">
    <source>
        <dbReference type="EMBL" id="EED88043.1"/>
    </source>
</evidence>
<reference evidence="3 4" key="2">
    <citation type="journal article" date="2008" name="Nature">
        <title>The Phaeodactylum genome reveals the evolutionary history of diatom genomes.</title>
        <authorList>
            <person name="Bowler C."/>
            <person name="Allen A.E."/>
            <person name="Badger J.H."/>
            <person name="Grimwood J."/>
            <person name="Jabbari K."/>
            <person name="Kuo A."/>
            <person name="Maheswari U."/>
            <person name="Martens C."/>
            <person name="Maumus F."/>
            <person name="Otillar R.P."/>
            <person name="Rayko E."/>
            <person name="Salamov A."/>
            <person name="Vandepoele K."/>
            <person name="Beszteri B."/>
            <person name="Gruber A."/>
            <person name="Heijde M."/>
            <person name="Katinka M."/>
            <person name="Mock T."/>
            <person name="Valentin K."/>
            <person name="Verret F."/>
            <person name="Berges J.A."/>
            <person name="Brownlee C."/>
            <person name="Cadoret J.P."/>
            <person name="Chiovitti A."/>
            <person name="Choi C.J."/>
            <person name="Coesel S."/>
            <person name="De Martino A."/>
            <person name="Detter J.C."/>
            <person name="Durkin C."/>
            <person name="Falciatore A."/>
            <person name="Fournet J."/>
            <person name="Haruta M."/>
            <person name="Huysman M.J."/>
            <person name="Jenkins B.D."/>
            <person name="Jiroutova K."/>
            <person name="Jorgensen R.E."/>
            <person name="Joubert Y."/>
            <person name="Kaplan A."/>
            <person name="Kroger N."/>
            <person name="Kroth P.G."/>
            <person name="La Roche J."/>
            <person name="Lindquist E."/>
            <person name="Lommer M."/>
            <person name="Martin-Jezequel V."/>
            <person name="Lopez P.J."/>
            <person name="Lucas S."/>
            <person name="Mangogna M."/>
            <person name="McGinnis K."/>
            <person name="Medlin L.K."/>
            <person name="Montsant A."/>
            <person name="Oudot-Le Secq M.P."/>
            <person name="Napoli C."/>
            <person name="Obornik M."/>
            <person name="Parker M.S."/>
            <person name="Petit J.L."/>
            <person name="Porcel B.M."/>
            <person name="Poulsen N."/>
            <person name="Robison M."/>
            <person name="Rychlewski L."/>
            <person name="Rynearson T.A."/>
            <person name="Schmutz J."/>
            <person name="Shapiro H."/>
            <person name="Siaut M."/>
            <person name="Stanley M."/>
            <person name="Sussman M.R."/>
            <person name="Taylor A.R."/>
            <person name="Vardi A."/>
            <person name="von Dassow P."/>
            <person name="Vyverman W."/>
            <person name="Willis A."/>
            <person name="Wyrwicz L.S."/>
            <person name="Rokhsar D.S."/>
            <person name="Weissenbach J."/>
            <person name="Armbrust E.V."/>
            <person name="Green B.R."/>
            <person name="Van de Peer Y."/>
            <person name="Grigoriev I.V."/>
        </authorList>
    </citation>
    <scope>NUCLEOTIDE SEQUENCE [LARGE SCALE GENOMIC DNA]</scope>
    <source>
        <strain evidence="3 4">CCMP1335</strain>
    </source>
</reference>
<evidence type="ECO:0000256" key="1">
    <source>
        <dbReference type="SAM" id="MobiDB-lite"/>
    </source>
</evidence>
<dbReference type="InParanoid" id="B8CEJ2"/>
<evidence type="ECO:0000259" key="2">
    <source>
        <dbReference type="Pfam" id="PF25758"/>
    </source>
</evidence>
<dbReference type="EMBL" id="CM000652">
    <property type="protein sequence ID" value="EED88043.1"/>
    <property type="molecule type" value="Genomic_DNA"/>
</dbReference>
<dbReference type="InterPro" id="IPR016024">
    <property type="entry name" value="ARM-type_fold"/>
</dbReference>
<dbReference type="eggNOG" id="KOG1993">
    <property type="taxonomic scope" value="Eukaryota"/>
</dbReference>
<feature type="domain" description="Importin-7/11-like TPR repeats" evidence="2">
    <location>
        <begin position="809"/>
        <end position="1047"/>
    </location>
</feature>
<dbReference type="InterPro" id="IPR058669">
    <property type="entry name" value="TPR_IPO7/11-like"/>
</dbReference>
<dbReference type="SUPFAM" id="SSF48371">
    <property type="entry name" value="ARM repeat"/>
    <property type="match status" value="1"/>
</dbReference>
<dbReference type="AlphaFoldDB" id="B8CEJ2"/>
<dbReference type="PaxDb" id="35128-Thaps11438"/>
<dbReference type="KEGG" id="tps:THAPSDRAFT_11438"/>
<dbReference type="Proteomes" id="UP000001449">
    <property type="component" value="Chromosome 20"/>
</dbReference>
<proteinExistence type="predicted"/>
<feature type="region of interest" description="Disordered" evidence="1">
    <location>
        <begin position="934"/>
        <end position="955"/>
    </location>
</feature>
<dbReference type="GO" id="GO:0005635">
    <property type="term" value="C:nuclear envelope"/>
    <property type="evidence" value="ECO:0000318"/>
    <property type="project" value="GO_Central"/>
</dbReference>
<keyword evidence="4" id="KW-1185">Reference proteome</keyword>
<dbReference type="STRING" id="35128.B8CEJ2"/>
<dbReference type="RefSeq" id="XP_002294683.1">
    <property type="nucleotide sequence ID" value="XM_002294647.1"/>
</dbReference>
<feature type="region of interest" description="Disordered" evidence="1">
    <location>
        <begin position="209"/>
        <end position="228"/>
    </location>
</feature>
<name>B8CEJ2_THAPS</name>
<gene>
    <name evidence="3" type="ORF">THAPSDRAFT_11438</name>
</gene>
<protein>
    <recommendedName>
        <fullName evidence="2">Importin-7/11-like TPR repeats domain-containing protein</fullName>
    </recommendedName>
</protein>
<sequence>MTTFFPPSTFPTMSLGPPAASAFPIKAASPPPPSPADVSTVLSAIHACSSQDPSTRRPAEDMLQVWENNSGEYCTGYLSCLLSIIDVNASGALSNNIGVDENVRLMAAILLKNATPKVFSTPIPTPQDTTANGNDNAHIEMDTVNNQNMHQERAHVRSQLPLLLFREPNDKLVLYLQLALSSIALFDFPKVWPSILEDLVGVASGTSGLSSMSDTTRGGGSGNSSDSGLSAMQVMRVRAIKTLRMCLQSIRNRKVVIQKGGGKGGRQGLQLLDMRNLRGMIGKAVQDRKEVQTRACSIFESLAEGIVRHAQVAVGGTMVEGGAKVAYSTWKADSMLAVGYTKCMMELIPMMEIDDIRTDPRCPPVRALYESLAQILQAVKIYPAVPPPSFVQVMNQPAQTAEYAMRMDKLYRATLMCCGFSVQSQSQLFAPQIAYVLPSVVEPILTSDEATLQSMPVKRLTSMTWFIQTVLKTTLYDEKKKDSLSSKNAVLAALMGGGGSVSKNDNDDGPNNDPGVLSARETVTAMMAEGTIERLIESLVGKFLRLHPDELEEWENDPEGRYETDMAERSPMEFDSPRHCGGILLVMLLSRETDRVAKALLDLTQRVYQQLPPDDFNGMVSREACYRALELCRMGLVGGGRRNLNFEEWFKAELLPIIQTELAETSPVAMRAMQARAVQVVQAYAASLKKEDFGIAFQAVAKLLASPDVVVSLCAARCVFHLALMHIKGTEEVPQLVAVREHSVMALGNTFALANRVEGEECLRVTLECISGLVEANGIRLEPILQAIAEQLPPLWERARDSVPIHSCLLSVLRHLIMKMGHSTVENVHVQTVLFPLLDYCTDISVENRAETLLEDGLTLWLVTLVSSRVSTMGQALTNMLPRLESIIRAKLEPQMSLKVLQYSALLLGPRVVEPLADTLRELLVEMTSCVHAEKKQGDDDNEMEDEGGQSTKEKVISSNKDAVSAFCFADALMQMFPELGYSVSSSAITQVIASLKPERSISPSVLELALSAFGRLLWINNNILDEVFAHDPEQDEKIAAIVSTWLGVCSSFTFNSLVLGSKQERAMMFIEQKGAALATCSAVCRSPRVARVAGKEVVRFTRILVEAESQSNLDLNALIETSCCLARRVVGDGLPGDSCARTREVMSADPLVTTPLQNALESAEQATKNASA</sequence>
<dbReference type="GO" id="GO:0005829">
    <property type="term" value="C:cytosol"/>
    <property type="evidence" value="ECO:0000318"/>
    <property type="project" value="GO_Central"/>
</dbReference>
<dbReference type="PANTHER" id="PTHR10997">
    <property type="entry name" value="IMPORTIN-7, 8, 11"/>
    <property type="match status" value="1"/>
</dbReference>
<dbReference type="PANTHER" id="PTHR10997:SF7">
    <property type="entry name" value="IMPORTIN-11"/>
    <property type="match status" value="1"/>
</dbReference>
<dbReference type="Gene3D" id="1.25.10.10">
    <property type="entry name" value="Leucine-rich Repeat Variant"/>
    <property type="match status" value="1"/>
</dbReference>
<accession>B8CEJ2</accession>
<dbReference type="GeneID" id="7447812"/>
<dbReference type="HOGENOM" id="CLU_273915_0_0_1"/>
<dbReference type="GO" id="GO:0006606">
    <property type="term" value="P:protein import into nucleus"/>
    <property type="evidence" value="ECO:0000318"/>
    <property type="project" value="GO_Central"/>
</dbReference>
<dbReference type="InterPro" id="IPR011989">
    <property type="entry name" value="ARM-like"/>
</dbReference>
<organism evidence="3 4">
    <name type="scientific">Thalassiosira pseudonana</name>
    <name type="common">Marine diatom</name>
    <name type="synonym">Cyclotella nana</name>
    <dbReference type="NCBI Taxonomy" id="35128"/>
    <lineage>
        <taxon>Eukaryota</taxon>
        <taxon>Sar</taxon>
        <taxon>Stramenopiles</taxon>
        <taxon>Ochrophyta</taxon>
        <taxon>Bacillariophyta</taxon>
        <taxon>Coscinodiscophyceae</taxon>
        <taxon>Thalassiosirophycidae</taxon>
        <taxon>Thalassiosirales</taxon>
        <taxon>Thalassiosiraceae</taxon>
        <taxon>Thalassiosira</taxon>
    </lineage>
</organism>
<evidence type="ECO:0000313" key="4">
    <source>
        <dbReference type="Proteomes" id="UP000001449"/>
    </source>
</evidence>
<dbReference type="Pfam" id="PF25758">
    <property type="entry name" value="TPR_IPO11"/>
    <property type="match status" value="1"/>
</dbReference>